<comment type="subcellular location">
    <subcellularLocation>
        <location evidence="1">Cell membrane</location>
        <topology evidence="1">Multi-pass membrane protein</topology>
    </subcellularLocation>
</comment>
<dbReference type="Pfam" id="PF00005">
    <property type="entry name" value="ABC_tran"/>
    <property type="match status" value="1"/>
</dbReference>
<dbReference type="GO" id="GO:0005524">
    <property type="term" value="F:ATP binding"/>
    <property type="evidence" value="ECO:0007669"/>
    <property type="project" value="UniProtKB-KW"/>
</dbReference>
<feature type="region of interest" description="Disordered" evidence="12">
    <location>
        <begin position="1"/>
        <end position="33"/>
    </location>
</feature>
<keyword evidence="6 16" id="KW-0067">ATP-binding</keyword>
<evidence type="ECO:0000256" key="3">
    <source>
        <dbReference type="ARBA" id="ARBA00022475"/>
    </source>
</evidence>
<comment type="similarity">
    <text evidence="10">Belongs to the ABC transporter superfamily. Lipid exporter (TC 3.A.1.106) family.</text>
</comment>
<dbReference type="PROSITE" id="PS50893">
    <property type="entry name" value="ABC_TRANSPORTER_2"/>
    <property type="match status" value="1"/>
</dbReference>
<dbReference type="Pfam" id="PF00664">
    <property type="entry name" value="ABC_membrane"/>
    <property type="match status" value="1"/>
</dbReference>
<feature type="transmembrane region" description="Helical" evidence="13">
    <location>
        <begin position="211"/>
        <end position="231"/>
    </location>
</feature>
<reference evidence="16 17" key="1">
    <citation type="journal article" date="2017" name="BMC Genomics">
        <title>Comparative genomic and phylogenomic analyses of the Bifidobacteriaceae family.</title>
        <authorList>
            <person name="Lugli G.A."/>
            <person name="Milani C."/>
            <person name="Turroni F."/>
            <person name="Duranti S."/>
            <person name="Mancabelli L."/>
            <person name="Mangifesta M."/>
            <person name="Ferrario C."/>
            <person name="Modesto M."/>
            <person name="Mattarelli P."/>
            <person name="Jiri K."/>
            <person name="van Sinderen D."/>
            <person name="Ventura M."/>
        </authorList>
    </citation>
    <scope>NUCLEOTIDE SEQUENCE [LARGE SCALE GENOMIC DNA]</scope>
    <source>
        <strain evidence="16 17">DSM 24744</strain>
    </source>
</reference>
<evidence type="ECO:0000256" key="2">
    <source>
        <dbReference type="ARBA" id="ARBA00022448"/>
    </source>
</evidence>
<evidence type="ECO:0000256" key="11">
    <source>
        <dbReference type="ARBA" id="ARBA00071747"/>
    </source>
</evidence>
<gene>
    <name evidence="16" type="ORF">PSSU_0050</name>
</gene>
<dbReference type="GO" id="GO:0005886">
    <property type="term" value="C:plasma membrane"/>
    <property type="evidence" value="ECO:0007669"/>
    <property type="project" value="UniProtKB-SubCell"/>
</dbReference>
<dbReference type="AlphaFoldDB" id="A0A261F490"/>
<dbReference type="Proteomes" id="UP000216454">
    <property type="component" value="Unassembled WGS sequence"/>
</dbReference>
<dbReference type="FunFam" id="3.40.50.300:FF:000287">
    <property type="entry name" value="Multidrug ABC transporter ATP-binding protein"/>
    <property type="match status" value="1"/>
</dbReference>
<evidence type="ECO:0000256" key="5">
    <source>
        <dbReference type="ARBA" id="ARBA00022741"/>
    </source>
</evidence>
<feature type="transmembrane region" description="Helical" evidence="13">
    <location>
        <begin position="106"/>
        <end position="124"/>
    </location>
</feature>
<keyword evidence="8 13" id="KW-0472">Membrane</keyword>
<dbReference type="InterPro" id="IPR011527">
    <property type="entry name" value="ABC1_TM_dom"/>
</dbReference>
<comment type="function">
    <text evidence="9">ABC transporter involved in fatty acid import. Transmembrane domains (TMD) form a pore in the membrane and the ATP-binding domain (NBD) is responsible for energy generation.</text>
</comment>
<dbReference type="SMART" id="SM00382">
    <property type="entry name" value="AAA"/>
    <property type="match status" value="1"/>
</dbReference>
<evidence type="ECO:0000256" key="7">
    <source>
        <dbReference type="ARBA" id="ARBA00022989"/>
    </source>
</evidence>
<comment type="caution">
    <text evidence="16">The sequence shown here is derived from an EMBL/GenBank/DDBJ whole genome shotgun (WGS) entry which is preliminary data.</text>
</comment>
<dbReference type="InterPro" id="IPR039421">
    <property type="entry name" value="Type_1_exporter"/>
</dbReference>
<accession>A0A261F490</accession>
<dbReference type="InterPro" id="IPR027417">
    <property type="entry name" value="P-loop_NTPase"/>
</dbReference>
<evidence type="ECO:0000259" key="14">
    <source>
        <dbReference type="PROSITE" id="PS50893"/>
    </source>
</evidence>
<keyword evidence="5" id="KW-0547">Nucleotide-binding</keyword>
<dbReference type="PROSITE" id="PS50929">
    <property type="entry name" value="ABC_TM1F"/>
    <property type="match status" value="1"/>
</dbReference>
<feature type="transmembrane region" description="Helical" evidence="13">
    <location>
        <begin position="293"/>
        <end position="316"/>
    </location>
</feature>
<dbReference type="PANTHER" id="PTHR43394:SF1">
    <property type="entry name" value="ATP-BINDING CASSETTE SUB-FAMILY B MEMBER 10, MITOCHONDRIAL"/>
    <property type="match status" value="1"/>
</dbReference>
<feature type="transmembrane region" description="Helical" evidence="13">
    <location>
        <begin position="53"/>
        <end position="74"/>
    </location>
</feature>
<keyword evidence="4 13" id="KW-0812">Transmembrane</keyword>
<feature type="domain" description="ABC transporter" evidence="14">
    <location>
        <begin position="406"/>
        <end position="639"/>
    </location>
</feature>
<evidence type="ECO:0000259" key="15">
    <source>
        <dbReference type="PROSITE" id="PS50929"/>
    </source>
</evidence>
<evidence type="ECO:0000256" key="1">
    <source>
        <dbReference type="ARBA" id="ARBA00004651"/>
    </source>
</evidence>
<sequence>MSETQSQSRSQSRPMPRGTRRPGGHGPMRGGVVEKPQDFKATMNKLIAYCKKYVPAVVVAVVLGAVGTVCQIIGPNKIKDITNEIVNGLPAIVEGKPVLRSIDFAAVNRIAFTLIALYAGYALLSYMQSWIMATVSQKAAQSLRDDVSKKINRLPLRYFDNTSNGDVLSLITNDVDAIGQTLGQSLGALVTSVTLFIGALIMMFANNVTMTLTAIGVSVIGMILMSVIMMVSQKYFTQQQVALGQTNGHVEEMYAGHVIVKAYSGEADSIRQFEKYNDSLYQSGWKSQFLSGLMMPLMTFIGNLGYVAVCVVGAALAMDGKIEFGVIVAFMMYIRLFTQPLAQFAQALQNLQRCAAASERVFGFLEQQEMSTDAQGTFAQKRAEIEAAAGHAHESDALGDRARGDVDFDHVDFSYKPGKPIIRDFTAHASAGQKIALVGPTGAGKTTMVNLLMRFYELDGGQIRIDGVPTTEIPRSEVHKQFAMVLQDTWVFQGTVKENVIYDKQGVTDEQVRNACKAVGLDKFIESLPNGYDTVLDDKAALSAGQKQLLTIARAMVQDAPILILDEATSSVDTRTEELIQIAMDKLSQGRTSIVIAHRLSTIRNADQILVMNHGEIIERGTHEQLLDANGFYANLYNSQFASLVA</sequence>
<keyword evidence="3" id="KW-1003">Cell membrane</keyword>
<evidence type="ECO:0000256" key="10">
    <source>
        <dbReference type="ARBA" id="ARBA00061644"/>
    </source>
</evidence>
<keyword evidence="17" id="KW-1185">Reference proteome</keyword>
<dbReference type="EMBL" id="MWWQ01000001">
    <property type="protein sequence ID" value="OZG53947.1"/>
    <property type="molecule type" value="Genomic_DNA"/>
</dbReference>
<name>A0A261F490_9BIFI</name>
<dbReference type="SUPFAM" id="SSF90123">
    <property type="entry name" value="ABC transporter transmembrane region"/>
    <property type="match status" value="1"/>
</dbReference>
<evidence type="ECO:0000313" key="17">
    <source>
        <dbReference type="Proteomes" id="UP000216454"/>
    </source>
</evidence>
<keyword evidence="2" id="KW-0813">Transport</keyword>
<evidence type="ECO:0000256" key="9">
    <source>
        <dbReference type="ARBA" id="ARBA00055053"/>
    </source>
</evidence>
<dbReference type="CDD" id="cd03254">
    <property type="entry name" value="ABCC_Glucan_exporter_like"/>
    <property type="match status" value="1"/>
</dbReference>
<dbReference type="Gene3D" id="3.40.50.300">
    <property type="entry name" value="P-loop containing nucleotide triphosphate hydrolases"/>
    <property type="match status" value="1"/>
</dbReference>
<evidence type="ECO:0000256" key="13">
    <source>
        <dbReference type="SAM" id="Phobius"/>
    </source>
</evidence>
<keyword evidence="7 13" id="KW-1133">Transmembrane helix</keyword>
<dbReference type="GO" id="GO:0015421">
    <property type="term" value="F:ABC-type oligopeptide transporter activity"/>
    <property type="evidence" value="ECO:0007669"/>
    <property type="project" value="TreeGrafter"/>
</dbReference>
<dbReference type="InterPro" id="IPR003593">
    <property type="entry name" value="AAA+_ATPase"/>
</dbReference>
<evidence type="ECO:0000256" key="4">
    <source>
        <dbReference type="ARBA" id="ARBA00022692"/>
    </source>
</evidence>
<evidence type="ECO:0000313" key="16">
    <source>
        <dbReference type="EMBL" id="OZG53947.1"/>
    </source>
</evidence>
<dbReference type="CDD" id="cd18547">
    <property type="entry name" value="ABC_6TM_Tm288_like"/>
    <property type="match status" value="1"/>
</dbReference>
<organism evidence="16 17">
    <name type="scientific">Pseudoscardovia suis</name>
    <dbReference type="NCBI Taxonomy" id="987063"/>
    <lineage>
        <taxon>Bacteria</taxon>
        <taxon>Bacillati</taxon>
        <taxon>Actinomycetota</taxon>
        <taxon>Actinomycetes</taxon>
        <taxon>Bifidobacteriales</taxon>
        <taxon>Bifidobacteriaceae</taxon>
        <taxon>Pseudoscardovia</taxon>
    </lineage>
</organism>
<dbReference type="Gene3D" id="1.20.1560.10">
    <property type="entry name" value="ABC transporter type 1, transmembrane domain"/>
    <property type="match status" value="1"/>
</dbReference>
<dbReference type="PANTHER" id="PTHR43394">
    <property type="entry name" value="ATP-DEPENDENT PERMEASE MDL1, MITOCHONDRIAL"/>
    <property type="match status" value="1"/>
</dbReference>
<dbReference type="GO" id="GO:0016887">
    <property type="term" value="F:ATP hydrolysis activity"/>
    <property type="evidence" value="ECO:0007669"/>
    <property type="project" value="InterPro"/>
</dbReference>
<dbReference type="InterPro" id="IPR017871">
    <property type="entry name" value="ABC_transporter-like_CS"/>
</dbReference>
<evidence type="ECO:0000256" key="8">
    <source>
        <dbReference type="ARBA" id="ARBA00023136"/>
    </source>
</evidence>
<feature type="compositionally biased region" description="Low complexity" evidence="12">
    <location>
        <begin position="1"/>
        <end position="17"/>
    </location>
</feature>
<dbReference type="SUPFAM" id="SSF52540">
    <property type="entry name" value="P-loop containing nucleoside triphosphate hydrolases"/>
    <property type="match status" value="1"/>
</dbReference>
<dbReference type="FunFam" id="1.20.1560.10:FF:000011">
    <property type="entry name" value="Multidrug ABC transporter ATP-binding protein"/>
    <property type="match status" value="1"/>
</dbReference>
<proteinExistence type="inferred from homology"/>
<dbReference type="InterPro" id="IPR036640">
    <property type="entry name" value="ABC1_TM_sf"/>
</dbReference>
<feature type="domain" description="ABC transmembrane type-1" evidence="15">
    <location>
        <begin position="58"/>
        <end position="353"/>
    </location>
</feature>
<dbReference type="PROSITE" id="PS00211">
    <property type="entry name" value="ABC_TRANSPORTER_1"/>
    <property type="match status" value="1"/>
</dbReference>
<feature type="transmembrane region" description="Helical" evidence="13">
    <location>
        <begin position="186"/>
        <end position="205"/>
    </location>
</feature>
<protein>
    <recommendedName>
        <fullName evidence="11">Fatty acid ABC transporter ATP-binding/permease protein</fullName>
    </recommendedName>
</protein>
<evidence type="ECO:0000256" key="12">
    <source>
        <dbReference type="SAM" id="MobiDB-lite"/>
    </source>
</evidence>
<dbReference type="InterPro" id="IPR003439">
    <property type="entry name" value="ABC_transporter-like_ATP-bd"/>
</dbReference>
<evidence type="ECO:0000256" key="6">
    <source>
        <dbReference type="ARBA" id="ARBA00022840"/>
    </source>
</evidence>